<accession>A0ABN3SAI7</accession>
<reference evidence="2 3" key="1">
    <citation type="journal article" date="2019" name="Int. J. Syst. Evol. Microbiol.">
        <title>The Global Catalogue of Microorganisms (GCM) 10K type strain sequencing project: providing services to taxonomists for standard genome sequencing and annotation.</title>
        <authorList>
            <consortium name="The Broad Institute Genomics Platform"/>
            <consortium name="The Broad Institute Genome Sequencing Center for Infectious Disease"/>
            <person name="Wu L."/>
            <person name="Ma J."/>
        </authorList>
    </citation>
    <scope>NUCLEOTIDE SEQUENCE [LARGE SCALE GENOMIC DNA]</scope>
    <source>
        <strain evidence="2 3">JCM 6835</strain>
    </source>
</reference>
<proteinExistence type="predicted"/>
<protein>
    <submittedName>
        <fullName evidence="2">Uncharacterized protein</fullName>
    </submittedName>
</protein>
<comment type="caution">
    <text evidence="2">The sequence shown here is derived from an EMBL/GenBank/DDBJ whole genome shotgun (WGS) entry which is preliminary data.</text>
</comment>
<feature type="compositionally biased region" description="Low complexity" evidence="1">
    <location>
        <begin position="77"/>
        <end position="94"/>
    </location>
</feature>
<sequence length="163" mass="17377">MLEDALRAAGASSARSFQTNGTVLIEVGDTSPREVVNRAAPRLLTVSGYDDAVFVRPVDQLAAILDREAVLLKKAGESGAPPTSPSSSAIPTTGHASRLRRCSRVVSISLRKLLARVPVCDVNVHTDGFPFGRRTEPCPTDLRLSASAALPGSWTRCVRRTVI</sequence>
<name>A0ABN3SAI7_9ACTN</name>
<dbReference type="RefSeq" id="WP_346149695.1">
    <property type="nucleotide sequence ID" value="NZ_BAAATE010000013.1"/>
</dbReference>
<dbReference type="Proteomes" id="UP001501666">
    <property type="component" value="Unassembled WGS sequence"/>
</dbReference>
<gene>
    <name evidence="2" type="ORF">GCM10010412_049290</name>
</gene>
<evidence type="ECO:0000256" key="1">
    <source>
        <dbReference type="SAM" id="MobiDB-lite"/>
    </source>
</evidence>
<organism evidence="2 3">
    <name type="scientific">Nonomuraea recticatena</name>
    <dbReference type="NCBI Taxonomy" id="46178"/>
    <lineage>
        <taxon>Bacteria</taxon>
        <taxon>Bacillati</taxon>
        <taxon>Actinomycetota</taxon>
        <taxon>Actinomycetes</taxon>
        <taxon>Streptosporangiales</taxon>
        <taxon>Streptosporangiaceae</taxon>
        <taxon>Nonomuraea</taxon>
    </lineage>
</organism>
<dbReference type="EMBL" id="BAAATE010000013">
    <property type="protein sequence ID" value="GAA2670336.1"/>
    <property type="molecule type" value="Genomic_DNA"/>
</dbReference>
<feature type="region of interest" description="Disordered" evidence="1">
    <location>
        <begin position="76"/>
        <end position="95"/>
    </location>
</feature>
<evidence type="ECO:0000313" key="2">
    <source>
        <dbReference type="EMBL" id="GAA2670336.1"/>
    </source>
</evidence>
<keyword evidence="3" id="KW-1185">Reference proteome</keyword>
<evidence type="ECO:0000313" key="3">
    <source>
        <dbReference type="Proteomes" id="UP001501666"/>
    </source>
</evidence>